<gene>
    <name evidence="2" type="ORF">AM231_10205</name>
</gene>
<dbReference type="Gene3D" id="3.40.1580.10">
    <property type="entry name" value="SMI1/KNR4-like"/>
    <property type="match status" value="1"/>
</dbReference>
<name>A0A0M1P4R0_9BACL</name>
<keyword evidence="3" id="KW-1185">Reference proteome</keyword>
<evidence type="ECO:0000313" key="2">
    <source>
        <dbReference type="EMBL" id="KOR89473.1"/>
    </source>
</evidence>
<feature type="domain" description="Knr4/Smi1-like" evidence="1">
    <location>
        <begin position="40"/>
        <end position="155"/>
    </location>
</feature>
<dbReference type="AlphaFoldDB" id="A0A0M1P4R0"/>
<dbReference type="OrthoDB" id="5061673at2"/>
<organism evidence="2 3">
    <name type="scientific">Paenibacillus solani</name>
    <dbReference type="NCBI Taxonomy" id="1705565"/>
    <lineage>
        <taxon>Bacteria</taxon>
        <taxon>Bacillati</taxon>
        <taxon>Bacillota</taxon>
        <taxon>Bacilli</taxon>
        <taxon>Bacillales</taxon>
        <taxon>Paenibacillaceae</taxon>
        <taxon>Paenibacillus</taxon>
    </lineage>
</organism>
<dbReference type="RefSeq" id="WP_054402514.1">
    <property type="nucleotide sequence ID" value="NZ_LIUT01000001.1"/>
</dbReference>
<evidence type="ECO:0000259" key="1">
    <source>
        <dbReference type="Pfam" id="PF09346"/>
    </source>
</evidence>
<dbReference type="Proteomes" id="UP000036932">
    <property type="component" value="Unassembled WGS sequence"/>
</dbReference>
<dbReference type="InterPro" id="IPR037883">
    <property type="entry name" value="Knr4/Smi1-like_sf"/>
</dbReference>
<dbReference type="Pfam" id="PF09346">
    <property type="entry name" value="SMI1_KNR4"/>
    <property type="match status" value="1"/>
</dbReference>
<accession>A0A0M1P4R0</accession>
<dbReference type="SUPFAM" id="SSF160631">
    <property type="entry name" value="SMI1/KNR4-like"/>
    <property type="match status" value="1"/>
</dbReference>
<comment type="caution">
    <text evidence="2">The sequence shown here is derived from an EMBL/GenBank/DDBJ whole genome shotgun (WGS) entry which is preliminary data.</text>
</comment>
<proteinExistence type="predicted"/>
<sequence length="165" mass="19453">MNNKINEFMIWAKENGWTITLNQDCNLNLGDSIRSRYKVIPNEYISFLSAVKQCTTPNEKTWFLCEDEYNNRSDDAFKWNEFELLSLEAAMDNDIWRSEITAWWDNYLPIVISVDDGYSFYAIDLNNDKGAIVRGHEPEFEEVEKIANHLEQFLDLIMTNSIEFQ</sequence>
<dbReference type="EMBL" id="LIUT01000001">
    <property type="protein sequence ID" value="KOR89473.1"/>
    <property type="molecule type" value="Genomic_DNA"/>
</dbReference>
<evidence type="ECO:0000313" key="3">
    <source>
        <dbReference type="Proteomes" id="UP000036932"/>
    </source>
</evidence>
<protein>
    <submittedName>
        <fullName evidence="2">Glucan biosynthesis protein</fullName>
    </submittedName>
</protein>
<reference evidence="3" key="1">
    <citation type="submission" date="2015-08" db="EMBL/GenBank/DDBJ databases">
        <title>Genome sequencing project for genomic taxonomy and phylogenomics of Bacillus-like bacteria.</title>
        <authorList>
            <person name="Liu B."/>
            <person name="Wang J."/>
            <person name="Zhu Y."/>
            <person name="Liu G."/>
            <person name="Chen Q."/>
            <person name="Chen Z."/>
            <person name="Lan J."/>
            <person name="Che J."/>
            <person name="Ge C."/>
            <person name="Shi H."/>
            <person name="Pan Z."/>
            <person name="Liu X."/>
        </authorList>
    </citation>
    <scope>NUCLEOTIDE SEQUENCE [LARGE SCALE GENOMIC DNA]</scope>
    <source>
        <strain evidence="3">FJAT-22460</strain>
    </source>
</reference>
<dbReference type="InterPro" id="IPR018958">
    <property type="entry name" value="Knr4/Smi1-like_dom"/>
</dbReference>
<dbReference type="PATRIC" id="fig|1705565.3.peg.4029"/>